<dbReference type="Proteomes" id="UP000091979">
    <property type="component" value="Unassembled WGS sequence"/>
</dbReference>
<organism evidence="3 4">
    <name type="scientific">Halodesulfovibrio spirochaetisodalis</name>
    <dbReference type="NCBI Taxonomy" id="1560234"/>
    <lineage>
        <taxon>Bacteria</taxon>
        <taxon>Pseudomonadati</taxon>
        <taxon>Thermodesulfobacteriota</taxon>
        <taxon>Desulfovibrionia</taxon>
        <taxon>Desulfovibrionales</taxon>
        <taxon>Desulfovibrionaceae</taxon>
        <taxon>Halodesulfovibrio</taxon>
    </lineage>
</organism>
<dbReference type="OrthoDB" id="5348457at2"/>
<dbReference type="RefSeq" id="WP_066851776.1">
    <property type="nucleotide sequence ID" value="NZ_JXMS01000002.1"/>
</dbReference>
<dbReference type="InterPro" id="IPR026870">
    <property type="entry name" value="Zinc_ribbon_dom"/>
</dbReference>
<accession>A0A1B7XML4</accession>
<keyword evidence="1" id="KW-1133">Transmembrane helix</keyword>
<dbReference type="Pfam" id="PF13240">
    <property type="entry name" value="Zn_Ribbon_1"/>
    <property type="match status" value="1"/>
</dbReference>
<protein>
    <recommendedName>
        <fullName evidence="2">Zinc-ribbon domain-containing protein</fullName>
    </recommendedName>
</protein>
<dbReference type="AlphaFoldDB" id="A0A1B7XML4"/>
<evidence type="ECO:0000259" key="2">
    <source>
        <dbReference type="Pfam" id="PF13240"/>
    </source>
</evidence>
<evidence type="ECO:0000313" key="3">
    <source>
        <dbReference type="EMBL" id="OBQ56753.1"/>
    </source>
</evidence>
<keyword evidence="4" id="KW-1185">Reference proteome</keyword>
<evidence type="ECO:0000313" key="4">
    <source>
        <dbReference type="Proteomes" id="UP000091979"/>
    </source>
</evidence>
<reference evidence="3 4" key="1">
    <citation type="submission" date="2015-01" db="EMBL/GenBank/DDBJ databases">
        <title>Desulfovibrio sp. JC271 draft genome sequence.</title>
        <authorList>
            <person name="Shivani Y."/>
            <person name="Subhash Y."/>
            <person name="Sasikala C."/>
            <person name="Ramana C.V."/>
        </authorList>
    </citation>
    <scope>NUCLEOTIDE SEQUENCE [LARGE SCALE GENOMIC DNA]</scope>
    <source>
        <strain evidence="3 4">JC271</strain>
    </source>
</reference>
<dbReference type="EMBL" id="JXMS01000002">
    <property type="protein sequence ID" value="OBQ56753.1"/>
    <property type="molecule type" value="Genomic_DNA"/>
</dbReference>
<proteinExistence type="predicted"/>
<evidence type="ECO:0000256" key="1">
    <source>
        <dbReference type="SAM" id="Phobius"/>
    </source>
</evidence>
<keyword evidence="1" id="KW-0472">Membrane</keyword>
<gene>
    <name evidence="3" type="ORF">SP90_01315</name>
</gene>
<sequence length="206" mass="22549">MPYCSTCGKEAAPEDNFCPACGSNLTSEKANQYTGNSNYGISGNNIINNSDIHIGSIGNSNNQNHSSSESQACIHESMKVPLRLFKSPIKSWYVFSFGALSILGSLASLAAGIGIGGTGTILICLFGTFPLFIGLALHKYRFLRMGWFNIRAQKNGNLLLTRVSGNCPTCDGRLHLADIEKQTIVQCSRNPDHIWRFDYTIFDDQN</sequence>
<dbReference type="PATRIC" id="fig|1560234.3.peg.1132"/>
<feature type="domain" description="Zinc-ribbon" evidence="2">
    <location>
        <begin position="3"/>
        <end position="25"/>
    </location>
</feature>
<comment type="caution">
    <text evidence="3">The sequence shown here is derived from an EMBL/GenBank/DDBJ whole genome shotgun (WGS) entry which is preliminary data.</text>
</comment>
<feature type="transmembrane region" description="Helical" evidence="1">
    <location>
        <begin position="92"/>
        <end position="113"/>
    </location>
</feature>
<feature type="transmembrane region" description="Helical" evidence="1">
    <location>
        <begin position="119"/>
        <end position="137"/>
    </location>
</feature>
<name>A0A1B7XML4_9BACT</name>
<keyword evidence="1" id="KW-0812">Transmembrane</keyword>